<organism evidence="2">
    <name type="scientific">Myoviridae sp. ctzwE5</name>
    <dbReference type="NCBI Taxonomy" id="2825214"/>
    <lineage>
        <taxon>Viruses</taxon>
        <taxon>Duplodnaviria</taxon>
        <taxon>Heunggongvirae</taxon>
        <taxon>Uroviricota</taxon>
        <taxon>Caudoviricetes</taxon>
    </lineage>
</organism>
<feature type="transmembrane region" description="Helical" evidence="1">
    <location>
        <begin position="16"/>
        <end position="37"/>
    </location>
</feature>
<sequence length="38" mass="4159">MSKKGNKKDKHDPETIVLVVAIINLISALVDLISNILD</sequence>
<accession>A0A8S5PW13</accession>
<keyword evidence="1" id="KW-1133">Transmembrane helix</keyword>
<reference evidence="2" key="1">
    <citation type="journal article" date="2021" name="Proc. Natl. Acad. Sci. U.S.A.">
        <title>A Catalog of Tens of Thousands of Viruses from Human Metagenomes Reveals Hidden Associations with Chronic Diseases.</title>
        <authorList>
            <person name="Tisza M.J."/>
            <person name="Buck C.B."/>
        </authorList>
    </citation>
    <scope>NUCLEOTIDE SEQUENCE</scope>
    <source>
        <strain evidence="2">CtzwE5</strain>
    </source>
</reference>
<keyword evidence="1" id="KW-0812">Transmembrane</keyword>
<protein>
    <submittedName>
        <fullName evidence="2">Uncharacterized protein</fullName>
    </submittedName>
</protein>
<proteinExistence type="predicted"/>
<evidence type="ECO:0000256" key="1">
    <source>
        <dbReference type="SAM" id="Phobius"/>
    </source>
</evidence>
<evidence type="ECO:0000313" key="2">
    <source>
        <dbReference type="EMBL" id="DAE11082.1"/>
    </source>
</evidence>
<dbReference type="EMBL" id="BK015525">
    <property type="protein sequence ID" value="DAE11082.1"/>
    <property type="molecule type" value="Genomic_DNA"/>
</dbReference>
<name>A0A8S5PW13_9CAUD</name>
<keyword evidence="1" id="KW-0472">Membrane</keyword>